<comment type="caution">
    <text evidence="1">The sequence shown here is derived from an EMBL/GenBank/DDBJ whole genome shotgun (WGS) entry which is preliminary data.</text>
</comment>
<dbReference type="PANTHER" id="PTHR46246:SF1">
    <property type="entry name" value="GUANOSINE-3',5'-BIS(DIPHOSPHATE) 3'-PYROPHOSPHOHYDROLASE MESH1"/>
    <property type="match status" value="1"/>
</dbReference>
<dbReference type="Gene3D" id="1.10.3210.10">
    <property type="entry name" value="Hypothetical protein af1432"/>
    <property type="match status" value="1"/>
</dbReference>
<accession>A0ABT7HLR4</accession>
<dbReference type="RefSeq" id="WP_285153278.1">
    <property type="nucleotide sequence ID" value="NZ_JASSPP010000010.1"/>
</dbReference>
<dbReference type="Pfam" id="PF13328">
    <property type="entry name" value="HD_4"/>
    <property type="match status" value="1"/>
</dbReference>
<gene>
    <name evidence="1" type="ORF">QQA45_06035</name>
</gene>
<sequence>MNKYELALKIATEAHKGQIDKAGIPYINHPLTVASLVDTEEEKIVALLHDTIEDTNITEQDLLNYGFSNKIVEAVKLLTHNKNVPYMDYVAKIKDNELARKVKIADLTHNSDLSRLK</sequence>
<dbReference type="InterPro" id="IPR052194">
    <property type="entry name" value="MESH1"/>
</dbReference>
<dbReference type="EMBL" id="JASSPP010000010">
    <property type="protein sequence ID" value="MDK9581052.1"/>
    <property type="molecule type" value="Genomic_DNA"/>
</dbReference>
<evidence type="ECO:0000313" key="2">
    <source>
        <dbReference type="Proteomes" id="UP001225134"/>
    </source>
</evidence>
<dbReference type="SUPFAM" id="SSF109604">
    <property type="entry name" value="HD-domain/PDEase-like"/>
    <property type="match status" value="1"/>
</dbReference>
<protein>
    <submittedName>
        <fullName evidence="1">HD domain-containing protein</fullName>
    </submittedName>
</protein>
<evidence type="ECO:0000313" key="1">
    <source>
        <dbReference type="EMBL" id="MDK9581052.1"/>
    </source>
</evidence>
<proteinExistence type="predicted"/>
<organism evidence="1 2">
    <name type="scientific">Sneathia sanguinegens</name>
    <dbReference type="NCBI Taxonomy" id="40543"/>
    <lineage>
        <taxon>Bacteria</taxon>
        <taxon>Fusobacteriati</taxon>
        <taxon>Fusobacteriota</taxon>
        <taxon>Fusobacteriia</taxon>
        <taxon>Fusobacteriales</taxon>
        <taxon>Leptotrichiaceae</taxon>
        <taxon>Sneathia</taxon>
    </lineage>
</organism>
<reference evidence="1 2" key="1">
    <citation type="submission" date="2023-06" db="EMBL/GenBank/DDBJ databases">
        <title>Antibody response to the Sneathia vaginalis cytopathogenic toxin A during pregnancy.</title>
        <authorList>
            <person name="Mccoy Z.T."/>
            <person name="Serrano M.G."/>
            <person name="Spaine K."/>
            <person name="Edwards D.J."/>
            <person name="Buck G.A."/>
            <person name="Jefferson K."/>
        </authorList>
    </citation>
    <scope>NUCLEOTIDE SEQUENCE [LARGE SCALE GENOMIC DNA]</scope>
    <source>
        <strain evidence="1 2">CCUG 42621</strain>
    </source>
</reference>
<dbReference type="PANTHER" id="PTHR46246">
    <property type="entry name" value="GUANOSINE-3',5'-BIS(DIPHOSPHATE) 3'-PYROPHOSPHOHYDROLASE MESH1"/>
    <property type="match status" value="1"/>
</dbReference>
<name>A0ABT7HLR4_9FUSO</name>
<keyword evidence="2" id="KW-1185">Reference proteome</keyword>
<dbReference type="Proteomes" id="UP001225134">
    <property type="component" value="Unassembled WGS sequence"/>
</dbReference>